<reference evidence="5 6" key="1">
    <citation type="journal article" date="2011" name="Genome Biol. Evol.">
        <title>Integration of the genetic map and genome assembly of fugu facilitates insights into distinct features of genome evolution in teleosts and mammals.</title>
        <authorList>
            <person name="Kai W."/>
            <person name="Kikuchi K."/>
            <person name="Tohari S."/>
            <person name="Chew A.K."/>
            <person name="Tay A."/>
            <person name="Fujiwara A."/>
            <person name="Hosoya S."/>
            <person name="Suetake H."/>
            <person name="Naruse K."/>
            <person name="Brenner S."/>
            <person name="Suzuki Y."/>
            <person name="Venkatesh B."/>
        </authorList>
    </citation>
    <scope>NUCLEOTIDE SEQUENCE [LARGE SCALE GENOMIC DNA]</scope>
</reference>
<reference evidence="5" key="3">
    <citation type="submission" date="2025-09" db="UniProtKB">
        <authorList>
            <consortium name="Ensembl"/>
        </authorList>
    </citation>
    <scope>IDENTIFICATION</scope>
</reference>
<feature type="domain" description="SH2" evidence="4">
    <location>
        <begin position="39"/>
        <end position="130"/>
    </location>
</feature>
<dbReference type="PANTHER" id="PTHR14388">
    <property type="entry name" value="T CELL-SPECIFIC ADAPTER PROTEIN TSAD"/>
    <property type="match status" value="1"/>
</dbReference>
<dbReference type="PANTHER" id="PTHR14388:SF6">
    <property type="entry name" value="SH2 DOMAIN-CONTAINING PROTEIN 7"/>
    <property type="match status" value="1"/>
</dbReference>
<accession>A0A3B5KCF0</accession>
<dbReference type="InterPro" id="IPR036860">
    <property type="entry name" value="SH2_dom_sf"/>
</dbReference>
<evidence type="ECO:0000259" key="4">
    <source>
        <dbReference type="PROSITE" id="PS50001"/>
    </source>
</evidence>
<evidence type="ECO:0000256" key="2">
    <source>
        <dbReference type="PROSITE-ProRule" id="PRU00191"/>
    </source>
</evidence>
<dbReference type="InParanoid" id="A0A3B5KCF0"/>
<dbReference type="PROSITE" id="PS50001">
    <property type="entry name" value="SH2"/>
    <property type="match status" value="1"/>
</dbReference>
<dbReference type="GeneTree" id="ENSGT00940000160977"/>
<organism evidence="5 6">
    <name type="scientific">Takifugu rubripes</name>
    <name type="common">Japanese pufferfish</name>
    <name type="synonym">Fugu rubripes</name>
    <dbReference type="NCBI Taxonomy" id="31033"/>
    <lineage>
        <taxon>Eukaryota</taxon>
        <taxon>Metazoa</taxon>
        <taxon>Chordata</taxon>
        <taxon>Craniata</taxon>
        <taxon>Vertebrata</taxon>
        <taxon>Euteleostomi</taxon>
        <taxon>Actinopterygii</taxon>
        <taxon>Neopterygii</taxon>
        <taxon>Teleostei</taxon>
        <taxon>Neoteleostei</taxon>
        <taxon>Acanthomorphata</taxon>
        <taxon>Eupercaria</taxon>
        <taxon>Tetraodontiformes</taxon>
        <taxon>Tetradontoidea</taxon>
        <taxon>Tetraodontidae</taxon>
        <taxon>Takifugu</taxon>
    </lineage>
</organism>
<proteinExistence type="predicted"/>
<evidence type="ECO:0000256" key="3">
    <source>
        <dbReference type="SAM" id="MobiDB-lite"/>
    </source>
</evidence>
<dbReference type="Ensembl" id="ENSTRUT00000053342.2">
    <property type="protein sequence ID" value="ENSTRUP00000053702.1"/>
    <property type="gene ID" value="ENSTRUG00000024673.2"/>
</dbReference>
<evidence type="ECO:0000313" key="6">
    <source>
        <dbReference type="Proteomes" id="UP000005226"/>
    </source>
</evidence>
<dbReference type="InterPro" id="IPR000980">
    <property type="entry name" value="SH2"/>
</dbReference>
<protein>
    <submittedName>
        <fullName evidence="5">SH2 domain containing 7</fullName>
    </submittedName>
</protein>
<evidence type="ECO:0000256" key="1">
    <source>
        <dbReference type="ARBA" id="ARBA00022999"/>
    </source>
</evidence>
<dbReference type="RefSeq" id="XP_029701732.1">
    <property type="nucleotide sequence ID" value="XM_029845872.1"/>
</dbReference>
<keyword evidence="1 2" id="KW-0727">SH2 domain</keyword>
<feature type="compositionally biased region" description="Polar residues" evidence="3">
    <location>
        <begin position="230"/>
        <end position="255"/>
    </location>
</feature>
<dbReference type="SUPFAM" id="SSF55550">
    <property type="entry name" value="SH2 domain"/>
    <property type="match status" value="1"/>
</dbReference>
<dbReference type="OMA" id="SGDCQTY"/>
<feature type="region of interest" description="Disordered" evidence="3">
    <location>
        <begin position="346"/>
        <end position="417"/>
    </location>
</feature>
<feature type="compositionally biased region" description="Polar residues" evidence="3">
    <location>
        <begin position="348"/>
        <end position="366"/>
    </location>
</feature>
<keyword evidence="6" id="KW-1185">Reference proteome</keyword>
<gene>
    <name evidence="5" type="primary">sh2d7</name>
</gene>
<dbReference type="GeneID" id="105417250"/>
<dbReference type="Proteomes" id="UP000005226">
    <property type="component" value="Chromosome 13"/>
</dbReference>
<feature type="compositionally biased region" description="Basic and acidic residues" evidence="3">
    <location>
        <begin position="163"/>
        <end position="173"/>
    </location>
</feature>
<dbReference type="Pfam" id="PF00017">
    <property type="entry name" value="SH2"/>
    <property type="match status" value="1"/>
</dbReference>
<dbReference type="Gene3D" id="3.30.505.10">
    <property type="entry name" value="SH2 domain"/>
    <property type="match status" value="1"/>
</dbReference>
<dbReference type="SMART" id="SM00252">
    <property type="entry name" value="SH2"/>
    <property type="match status" value="1"/>
</dbReference>
<sequence>MSVDFNMEASEGGLKELVMRWFTDTQESQILDNGNFPDWFQGFAARKDTEDLLRDKALGCFLVRLSDKTIGYILSYKGHERCRHFVITVNKQGQFKMRGDCRTYGSLTELIEFYKVSPIQPFREYLTSSCFQENGSELYDVVNSGKSEVSVLALRNLWDRKHGPSDLPDKKTPTEQTNDLILPPALPPKCENRKLKGAVSLDTVFLARVSPSILNKGTALNILLSESSSFTSDQEATQVNPKRSESLRGTTNSDQRNLEDLYPEGMEFFEQRQADNKSRSSGRLYDIADDESSGPPTHALPPLMKISCHAYSPHDPELSGSASNPTEGAEMFRSNPLYQASEVPEMGSVQQDSVTYSEVPQRSTSTRRIDNPYESIPKEPVQGNTYESLEEMKTKKKSTSSKSNLKWLNFLPDSKKK</sequence>
<feature type="region of interest" description="Disordered" evidence="3">
    <location>
        <begin position="270"/>
        <end position="303"/>
    </location>
</feature>
<evidence type="ECO:0000313" key="5">
    <source>
        <dbReference type="Ensembl" id="ENSTRUP00000053702.1"/>
    </source>
</evidence>
<reference evidence="5" key="2">
    <citation type="submission" date="2025-08" db="UniProtKB">
        <authorList>
            <consortium name="Ensembl"/>
        </authorList>
    </citation>
    <scope>IDENTIFICATION</scope>
</reference>
<feature type="region of interest" description="Disordered" evidence="3">
    <location>
        <begin position="230"/>
        <end position="258"/>
    </location>
</feature>
<name>A0A3B5KCF0_TAKRU</name>
<dbReference type="AlphaFoldDB" id="A0A3B5KCF0"/>
<dbReference type="GO" id="GO:0005737">
    <property type="term" value="C:cytoplasm"/>
    <property type="evidence" value="ECO:0007669"/>
    <property type="project" value="TreeGrafter"/>
</dbReference>
<dbReference type="OrthoDB" id="6108017at2759"/>
<feature type="region of interest" description="Disordered" evidence="3">
    <location>
        <begin position="163"/>
        <end position="186"/>
    </location>
</feature>
<dbReference type="STRING" id="31033.ENSTRUP00000053702"/>